<evidence type="ECO:0008006" key="3">
    <source>
        <dbReference type="Google" id="ProtNLM"/>
    </source>
</evidence>
<organism evidence="1 2">
    <name type="scientific">Methanospirillum lacunae</name>
    <dbReference type="NCBI Taxonomy" id="668570"/>
    <lineage>
        <taxon>Archaea</taxon>
        <taxon>Methanobacteriati</taxon>
        <taxon>Methanobacteriota</taxon>
        <taxon>Stenosarchaea group</taxon>
        <taxon>Methanomicrobia</taxon>
        <taxon>Methanomicrobiales</taxon>
        <taxon>Methanospirillaceae</taxon>
        <taxon>Methanospirillum</taxon>
    </lineage>
</organism>
<proteinExistence type="predicted"/>
<gene>
    <name evidence="1" type="ORF">DK846_00360</name>
</gene>
<dbReference type="Proteomes" id="UP000245657">
    <property type="component" value="Unassembled WGS sequence"/>
</dbReference>
<sequence length="268" mass="29131">MKLQTGIILGQVILIMSLFIISVSAEQADNPSITINAVQSINIGDLLDLSGNTTLPKDSHLLVSLNPDNNCSNFCTGSGINTMVFAGQNGYNFWSAAMDTSSFGYGNYQINITQILNYTPQGIIFGNASATQTIFMKGQVLIDNTTNKPNQNITDGYISLNTIDPKKTGDKFLIRGSTNLPVGTNVLWEIGPDQTQVSPQYSNEYTYLSSNSMVVKGDDTLNRVSHAIDTISFKPGMYNVTCSIDIGNLLTGEWKKGDIQGNTQFILE</sequence>
<reference evidence="1 2" key="1">
    <citation type="submission" date="2018-05" db="EMBL/GenBank/DDBJ databases">
        <title>Draft genome of Methanospirillum lacunae Ki8-1.</title>
        <authorList>
            <person name="Dueholm M.S."/>
            <person name="Nielsen P.H."/>
            <person name="Bakmann L.F."/>
            <person name="Otzen D.E."/>
        </authorList>
    </citation>
    <scope>NUCLEOTIDE SEQUENCE [LARGE SCALE GENOMIC DNA]</scope>
    <source>
        <strain evidence="1 2">Ki8-1</strain>
    </source>
</reference>
<dbReference type="EMBL" id="QGMY01000001">
    <property type="protein sequence ID" value="PWR74736.1"/>
    <property type="molecule type" value="Genomic_DNA"/>
</dbReference>
<evidence type="ECO:0000313" key="1">
    <source>
        <dbReference type="EMBL" id="PWR74736.1"/>
    </source>
</evidence>
<keyword evidence="2" id="KW-1185">Reference proteome</keyword>
<dbReference type="AlphaFoldDB" id="A0A2V2NAS5"/>
<dbReference type="GeneID" id="97548830"/>
<accession>A0A2V2NAS5</accession>
<name>A0A2V2NAS5_9EURY</name>
<dbReference type="OrthoDB" id="117307at2157"/>
<comment type="caution">
    <text evidence="1">The sequence shown here is derived from an EMBL/GenBank/DDBJ whole genome shotgun (WGS) entry which is preliminary data.</text>
</comment>
<dbReference type="RefSeq" id="WP_109966936.1">
    <property type="nucleotide sequence ID" value="NZ_CP176093.1"/>
</dbReference>
<evidence type="ECO:0000313" key="2">
    <source>
        <dbReference type="Proteomes" id="UP000245657"/>
    </source>
</evidence>
<protein>
    <recommendedName>
        <fullName evidence="3">DUF3821 domain-containing protein</fullName>
    </recommendedName>
</protein>